<accession>A0A0K0Y9X0</accession>
<dbReference type="RefSeq" id="WP_049835865.1">
    <property type="nucleotide sequence ID" value="NZ_CP012160.1"/>
</dbReference>
<dbReference type="AlphaFoldDB" id="A0A0K0Y9X0"/>
<evidence type="ECO:0000256" key="4">
    <source>
        <dbReference type="ARBA" id="ARBA00022989"/>
    </source>
</evidence>
<dbReference type="EMBL" id="CP012160">
    <property type="protein sequence ID" value="AKS47702.1"/>
    <property type="molecule type" value="Genomic_DNA"/>
</dbReference>
<keyword evidence="7" id="KW-1185">Reference proteome</keyword>
<dbReference type="PANTHER" id="PTHR30086">
    <property type="entry name" value="ARGININE EXPORTER PROTEIN ARGO"/>
    <property type="match status" value="1"/>
</dbReference>
<dbReference type="GO" id="GO:0005886">
    <property type="term" value="C:plasma membrane"/>
    <property type="evidence" value="ECO:0007669"/>
    <property type="project" value="UniProtKB-SubCell"/>
</dbReference>
<keyword evidence="3" id="KW-0812">Transmembrane</keyword>
<dbReference type="GO" id="GO:0033228">
    <property type="term" value="P:cysteine export across plasma membrane"/>
    <property type="evidence" value="ECO:0007669"/>
    <property type="project" value="TreeGrafter"/>
</dbReference>
<protein>
    <submittedName>
        <fullName evidence="6">Cysteine/O-acetylserine efflux protein</fullName>
    </submittedName>
</protein>
<evidence type="ECO:0000256" key="2">
    <source>
        <dbReference type="ARBA" id="ARBA00022475"/>
    </source>
</evidence>
<evidence type="ECO:0000256" key="1">
    <source>
        <dbReference type="ARBA" id="ARBA00004651"/>
    </source>
</evidence>
<keyword evidence="2" id="KW-1003">Cell membrane</keyword>
<evidence type="ECO:0000313" key="7">
    <source>
        <dbReference type="Proteomes" id="UP000067444"/>
    </source>
</evidence>
<reference evidence="6 7" key="1">
    <citation type="journal article" date="2015" name="Genome Announc.">
        <title>Closed Genome Sequence of Octadecabacter temperatus SB1, the First Mesophilic Species of the Genus Octadecabacter.</title>
        <authorList>
            <person name="Voget S."/>
            <person name="Billerbeck S."/>
            <person name="Simon M."/>
            <person name="Daniel R."/>
        </authorList>
    </citation>
    <scope>NUCLEOTIDE SEQUENCE [LARGE SCALE GENOMIC DNA]</scope>
    <source>
        <strain evidence="6 7">SB1</strain>
    </source>
</reference>
<evidence type="ECO:0000256" key="5">
    <source>
        <dbReference type="ARBA" id="ARBA00023136"/>
    </source>
</evidence>
<dbReference type="KEGG" id="otm:OSB_31890"/>
<comment type="subcellular location">
    <subcellularLocation>
        <location evidence="1">Cell membrane</location>
        <topology evidence="1">Multi-pass membrane protein</topology>
    </subcellularLocation>
</comment>
<keyword evidence="5" id="KW-0472">Membrane</keyword>
<dbReference type="Proteomes" id="UP000067444">
    <property type="component" value="Chromosome"/>
</dbReference>
<gene>
    <name evidence="6" type="primary">eamB_3</name>
    <name evidence="6" type="ORF">OSB_31890</name>
</gene>
<dbReference type="OrthoDB" id="9812084at2"/>
<sequence>MMALLGFVFLGLFSPGPNVILLTSSGARFGFSATLPHLLGVALGVGIIAFVTGLGLGTLITAFPMLRIILMVIASAWILWMAWKLWNVKPAQARDTDRPFTFVQAVLFQWVNPKIWAVATSASALLTELAPFEQAMMLGLAFSCINLGVCLFWTYAGSLLKSLLADPAKWQIFMRTMAVALAFFSGLVFL</sequence>
<dbReference type="GO" id="GO:0015171">
    <property type="term" value="F:amino acid transmembrane transporter activity"/>
    <property type="evidence" value="ECO:0007669"/>
    <property type="project" value="TreeGrafter"/>
</dbReference>
<dbReference type="PANTHER" id="PTHR30086:SF20">
    <property type="entry name" value="ARGININE EXPORTER PROTEIN ARGO-RELATED"/>
    <property type="match status" value="1"/>
</dbReference>
<dbReference type="STRING" id="1458307.OSB_31890"/>
<organism evidence="6 7">
    <name type="scientific">Octadecabacter temperatus</name>
    <dbReference type="NCBI Taxonomy" id="1458307"/>
    <lineage>
        <taxon>Bacteria</taxon>
        <taxon>Pseudomonadati</taxon>
        <taxon>Pseudomonadota</taxon>
        <taxon>Alphaproteobacteria</taxon>
        <taxon>Rhodobacterales</taxon>
        <taxon>Roseobacteraceae</taxon>
        <taxon>Octadecabacter</taxon>
    </lineage>
</organism>
<evidence type="ECO:0000313" key="6">
    <source>
        <dbReference type="EMBL" id="AKS47702.1"/>
    </source>
</evidence>
<keyword evidence="4" id="KW-1133">Transmembrane helix</keyword>
<dbReference type="Pfam" id="PF01810">
    <property type="entry name" value="LysE"/>
    <property type="match status" value="1"/>
</dbReference>
<evidence type="ECO:0000256" key="3">
    <source>
        <dbReference type="ARBA" id="ARBA00022692"/>
    </source>
</evidence>
<name>A0A0K0Y9X0_9RHOB</name>
<proteinExistence type="predicted"/>
<dbReference type="InterPro" id="IPR001123">
    <property type="entry name" value="LeuE-type"/>
</dbReference>